<name>A0A7Y9RU69_9ACTN</name>
<sequence length="100" mass="11021">MQQSPIKAWRGGRFAPSWSFHFGLVLAGWGIFNLLEGIVNHHLLGVHHVRDDIGAPLSWDLGFLAFGVPLVISGWLLHKRGSAVMERRARAVARRASVGS</sequence>
<keyword evidence="1" id="KW-0812">Transmembrane</keyword>
<keyword evidence="3" id="KW-1185">Reference proteome</keyword>
<dbReference type="RefSeq" id="WP_218848686.1">
    <property type="nucleotide sequence ID" value="NZ_JACCAC010000001.1"/>
</dbReference>
<comment type="caution">
    <text evidence="2">The sequence shown here is derived from an EMBL/GenBank/DDBJ whole genome shotgun (WGS) entry which is preliminary data.</text>
</comment>
<dbReference type="Pfam" id="PF10002">
    <property type="entry name" value="DUF2243"/>
    <property type="match status" value="1"/>
</dbReference>
<feature type="transmembrane region" description="Helical" evidence="1">
    <location>
        <begin position="20"/>
        <end position="39"/>
    </location>
</feature>
<protein>
    <submittedName>
        <fullName evidence="2">Putative membrane protein</fullName>
    </submittedName>
</protein>
<keyword evidence="1" id="KW-0472">Membrane</keyword>
<proteinExistence type="predicted"/>
<evidence type="ECO:0000313" key="2">
    <source>
        <dbReference type="EMBL" id="NYG54204.1"/>
    </source>
</evidence>
<evidence type="ECO:0000256" key="1">
    <source>
        <dbReference type="SAM" id="Phobius"/>
    </source>
</evidence>
<dbReference type="EMBL" id="JACCAC010000001">
    <property type="protein sequence ID" value="NYG54204.1"/>
    <property type="molecule type" value="Genomic_DNA"/>
</dbReference>
<dbReference type="AlphaFoldDB" id="A0A7Y9RU69"/>
<organism evidence="2 3">
    <name type="scientific">Nocardioides perillae</name>
    <dbReference type="NCBI Taxonomy" id="1119534"/>
    <lineage>
        <taxon>Bacteria</taxon>
        <taxon>Bacillati</taxon>
        <taxon>Actinomycetota</taxon>
        <taxon>Actinomycetes</taxon>
        <taxon>Propionibacteriales</taxon>
        <taxon>Nocardioidaceae</taxon>
        <taxon>Nocardioides</taxon>
    </lineage>
</organism>
<keyword evidence="1" id="KW-1133">Transmembrane helix</keyword>
<accession>A0A7Y9RU69</accession>
<dbReference type="Proteomes" id="UP000544110">
    <property type="component" value="Unassembled WGS sequence"/>
</dbReference>
<reference evidence="2 3" key="1">
    <citation type="submission" date="2020-07" db="EMBL/GenBank/DDBJ databases">
        <title>Sequencing the genomes of 1000 actinobacteria strains.</title>
        <authorList>
            <person name="Klenk H.-P."/>
        </authorList>
    </citation>
    <scope>NUCLEOTIDE SEQUENCE [LARGE SCALE GENOMIC DNA]</scope>
    <source>
        <strain evidence="2 3">DSM 24552</strain>
    </source>
</reference>
<evidence type="ECO:0000313" key="3">
    <source>
        <dbReference type="Proteomes" id="UP000544110"/>
    </source>
</evidence>
<feature type="transmembrane region" description="Helical" evidence="1">
    <location>
        <begin position="59"/>
        <end position="78"/>
    </location>
</feature>
<dbReference type="InterPro" id="IPR018719">
    <property type="entry name" value="DUF2243_membrane"/>
</dbReference>
<gene>
    <name evidence="2" type="ORF">BJ989_000508</name>
</gene>